<evidence type="ECO:0000313" key="2">
    <source>
        <dbReference type="Proteomes" id="UP000320055"/>
    </source>
</evidence>
<dbReference type="EMBL" id="CAACVJ010000324">
    <property type="protein sequence ID" value="VEP15965.1"/>
    <property type="molecule type" value="Genomic_DNA"/>
</dbReference>
<gene>
    <name evidence="1" type="ORF">H1P_3900002</name>
</gene>
<dbReference type="RefSeq" id="WP_186376234.1">
    <property type="nucleotide sequence ID" value="NZ_LR214126.1"/>
</dbReference>
<proteinExistence type="predicted"/>
<accession>A0A563VX43</accession>
<organism evidence="1 2">
    <name type="scientific">Hyella patelloides LEGE 07179</name>
    <dbReference type="NCBI Taxonomy" id="945734"/>
    <lineage>
        <taxon>Bacteria</taxon>
        <taxon>Bacillati</taxon>
        <taxon>Cyanobacteriota</taxon>
        <taxon>Cyanophyceae</taxon>
        <taxon>Pleurocapsales</taxon>
        <taxon>Hyellaceae</taxon>
        <taxon>Hyella</taxon>
    </lineage>
</organism>
<keyword evidence="2" id="KW-1185">Reference proteome</keyword>
<reference evidence="1 2" key="1">
    <citation type="submission" date="2019-01" db="EMBL/GenBank/DDBJ databases">
        <authorList>
            <person name="Brito A."/>
        </authorList>
    </citation>
    <scope>NUCLEOTIDE SEQUENCE [LARGE SCALE GENOMIC DNA]</scope>
    <source>
        <strain evidence="1">1</strain>
    </source>
</reference>
<dbReference type="AlphaFoldDB" id="A0A563VX43"/>
<sequence>MQDSALEYALNWSKDKRLSNLDDRFIGASQKLAKQQAEYNLSLEKIT</sequence>
<protein>
    <submittedName>
        <fullName evidence="1">Uncharacterized protein</fullName>
    </submittedName>
</protein>
<name>A0A563VX43_9CYAN</name>
<evidence type="ECO:0000313" key="1">
    <source>
        <dbReference type="EMBL" id="VEP15965.1"/>
    </source>
</evidence>
<dbReference type="Proteomes" id="UP000320055">
    <property type="component" value="Unassembled WGS sequence"/>
</dbReference>